<keyword evidence="5" id="KW-0813">Transport</keyword>
<accession>A0A8S1E8D2</accession>
<evidence type="ECO:0000256" key="4">
    <source>
        <dbReference type="ARBA" id="ARBA00023136"/>
    </source>
</evidence>
<feature type="transmembrane region" description="Helical" evidence="6">
    <location>
        <begin position="196"/>
        <end position="219"/>
    </location>
</feature>
<keyword evidence="3 6" id="KW-1133">Transmembrane helix</keyword>
<evidence type="ECO:0000256" key="1">
    <source>
        <dbReference type="ARBA" id="ARBA00004141"/>
    </source>
</evidence>
<dbReference type="InterPro" id="IPR023271">
    <property type="entry name" value="Aquaporin-like"/>
</dbReference>
<dbReference type="InterPro" id="IPR000425">
    <property type="entry name" value="MIP"/>
</dbReference>
<feature type="transmembrane region" description="Helical" evidence="6">
    <location>
        <begin position="250"/>
        <end position="270"/>
    </location>
</feature>
<dbReference type="Gene3D" id="1.20.1080.10">
    <property type="entry name" value="Glycerol uptake facilitator protein"/>
    <property type="match status" value="1"/>
</dbReference>
<dbReference type="PRINTS" id="PR00783">
    <property type="entry name" value="MINTRINSICP"/>
</dbReference>
<keyword evidence="8" id="KW-1185">Reference proteome</keyword>
<evidence type="ECO:0000256" key="3">
    <source>
        <dbReference type="ARBA" id="ARBA00022989"/>
    </source>
</evidence>
<dbReference type="InterPro" id="IPR034294">
    <property type="entry name" value="Aquaporin_transptr"/>
</dbReference>
<comment type="similarity">
    <text evidence="5">Belongs to the MIP/aquaporin (TC 1.A.8) family.</text>
</comment>
<feature type="transmembrane region" description="Helical" evidence="6">
    <location>
        <begin position="42"/>
        <end position="60"/>
    </location>
</feature>
<keyword evidence="2 5" id="KW-0812">Transmembrane</keyword>
<keyword evidence="4 6" id="KW-0472">Membrane</keyword>
<sequence>MEYSLFCKCYAEFLGVFIFIFCGTMQANVYDIMQPDGLTHSALTHGFATIVIIFTLGHISGGHFNPVVSWAATLIGKLPIWHLPFYMLSQFSAGFCACLLSACLQRQRDFIVWTPIGDIENAVASSSIRAGYNRRNNSTWQKSIMLTTQLAATSSGATLLNRSNDWWEGIISESITTYFFVTPATFSKRNFFSNPAAPFIIGMMAMVDIFATASITGTAMNPVRALSPNIVAEIVLSSKTIPNNFWTFHYIYWVGPYIGSSVAVITYKFFLSRNGRFVN</sequence>
<evidence type="ECO:0000256" key="2">
    <source>
        <dbReference type="ARBA" id="ARBA00022692"/>
    </source>
</evidence>
<dbReference type="Pfam" id="PF00230">
    <property type="entry name" value="MIP"/>
    <property type="match status" value="1"/>
</dbReference>
<dbReference type="PANTHER" id="PTHR45665:SF12">
    <property type="entry name" value="AQUAPORIN OR AQUAGLYCEROPORIN RELATED"/>
    <property type="match status" value="1"/>
</dbReference>
<evidence type="ECO:0000313" key="8">
    <source>
        <dbReference type="Proteomes" id="UP000494206"/>
    </source>
</evidence>
<dbReference type="EMBL" id="CADEPM010000001">
    <property type="protein sequence ID" value="CAB3398066.1"/>
    <property type="molecule type" value="Genomic_DNA"/>
</dbReference>
<feature type="transmembrane region" description="Helical" evidence="6">
    <location>
        <begin position="13"/>
        <end position="30"/>
    </location>
</feature>
<dbReference type="PANTHER" id="PTHR45665">
    <property type="entry name" value="AQUAPORIN-8"/>
    <property type="match status" value="1"/>
</dbReference>
<gene>
    <name evidence="7" type="ORF">CBOVIS_LOCUS1393</name>
</gene>
<evidence type="ECO:0000313" key="7">
    <source>
        <dbReference type="EMBL" id="CAB3398066.1"/>
    </source>
</evidence>
<protein>
    <recommendedName>
        <fullName evidence="9">Aquaporin</fullName>
    </recommendedName>
</protein>
<dbReference type="AlphaFoldDB" id="A0A8S1E8D2"/>
<organism evidence="7 8">
    <name type="scientific">Caenorhabditis bovis</name>
    <dbReference type="NCBI Taxonomy" id="2654633"/>
    <lineage>
        <taxon>Eukaryota</taxon>
        <taxon>Metazoa</taxon>
        <taxon>Ecdysozoa</taxon>
        <taxon>Nematoda</taxon>
        <taxon>Chromadorea</taxon>
        <taxon>Rhabditida</taxon>
        <taxon>Rhabditina</taxon>
        <taxon>Rhabditomorpha</taxon>
        <taxon>Rhabditoidea</taxon>
        <taxon>Rhabditidae</taxon>
        <taxon>Peloderinae</taxon>
        <taxon>Caenorhabditis</taxon>
    </lineage>
</organism>
<evidence type="ECO:0008006" key="9">
    <source>
        <dbReference type="Google" id="ProtNLM"/>
    </source>
</evidence>
<dbReference type="GO" id="GO:0005886">
    <property type="term" value="C:plasma membrane"/>
    <property type="evidence" value="ECO:0007669"/>
    <property type="project" value="TreeGrafter"/>
</dbReference>
<proteinExistence type="inferred from homology"/>
<dbReference type="OrthoDB" id="3222at2759"/>
<reference evidence="7 8" key="1">
    <citation type="submission" date="2020-04" db="EMBL/GenBank/DDBJ databases">
        <authorList>
            <person name="Laetsch R D."/>
            <person name="Stevens L."/>
            <person name="Kumar S."/>
            <person name="Blaxter L. M."/>
        </authorList>
    </citation>
    <scope>NUCLEOTIDE SEQUENCE [LARGE SCALE GENOMIC DNA]</scope>
</reference>
<evidence type="ECO:0000256" key="6">
    <source>
        <dbReference type="SAM" id="Phobius"/>
    </source>
</evidence>
<comment type="subcellular location">
    <subcellularLocation>
        <location evidence="1">Membrane</location>
        <topology evidence="1">Multi-pass membrane protein</topology>
    </subcellularLocation>
</comment>
<feature type="transmembrane region" description="Helical" evidence="6">
    <location>
        <begin position="80"/>
        <end position="104"/>
    </location>
</feature>
<dbReference type="GO" id="GO:0015250">
    <property type="term" value="F:water channel activity"/>
    <property type="evidence" value="ECO:0007669"/>
    <property type="project" value="TreeGrafter"/>
</dbReference>
<dbReference type="Proteomes" id="UP000494206">
    <property type="component" value="Unassembled WGS sequence"/>
</dbReference>
<evidence type="ECO:0000256" key="5">
    <source>
        <dbReference type="RuleBase" id="RU000477"/>
    </source>
</evidence>
<dbReference type="SUPFAM" id="SSF81338">
    <property type="entry name" value="Aquaporin-like"/>
    <property type="match status" value="1"/>
</dbReference>
<name>A0A8S1E8D2_9PELO</name>
<comment type="caution">
    <text evidence="7">The sequence shown here is derived from an EMBL/GenBank/DDBJ whole genome shotgun (WGS) entry which is preliminary data.</text>
</comment>